<dbReference type="RefSeq" id="WP_032077784.1">
    <property type="nucleotide sequence ID" value="NZ_CP020953.1"/>
</dbReference>
<keyword evidence="3" id="KW-1185">Reference proteome</keyword>
<feature type="transmembrane region" description="Helical" evidence="1">
    <location>
        <begin position="124"/>
        <end position="143"/>
    </location>
</feature>
<keyword evidence="1" id="KW-0812">Transmembrane</keyword>
<dbReference type="AlphaFoldDB" id="A0A2U8DMA5"/>
<evidence type="ECO:0000313" key="3">
    <source>
        <dbReference type="Proteomes" id="UP000244910"/>
    </source>
</evidence>
<proteinExistence type="predicted"/>
<keyword evidence="1" id="KW-0472">Membrane</keyword>
<sequence>MIKLSIFEFFCRGIPEAFVFVLASLLFTKKIIDKKKLIISSILYAIIIYLVRLLPIHLGVHSIILTIIYPIISVFINKININQSIFCTLIEFAILSICELTNLFALSWLNVDIKIISLNPVKKVLYFLPSLILFSGIVALFYITSCKKHRVAYLSVQK</sequence>
<evidence type="ECO:0000256" key="1">
    <source>
        <dbReference type="SAM" id="Phobius"/>
    </source>
</evidence>
<gene>
    <name evidence="2" type="ORF">B9W14_04820</name>
</gene>
<protein>
    <submittedName>
        <fullName evidence="2">Uncharacterized protein</fullName>
    </submittedName>
</protein>
<name>A0A2U8DMA5_9CLOT</name>
<keyword evidence="1" id="KW-1133">Transmembrane helix</keyword>
<reference evidence="3" key="1">
    <citation type="submission" date="2017-04" db="EMBL/GenBank/DDBJ databases">
        <authorList>
            <person name="Song Y."/>
            <person name="Cho B.-K."/>
        </authorList>
    </citation>
    <scope>NUCLEOTIDE SEQUENCE [LARGE SCALE GENOMIC DNA]</scope>
    <source>
        <strain evidence="3">SL1</strain>
    </source>
</reference>
<dbReference type="EMBL" id="CP020953">
    <property type="protein sequence ID" value="AWI03839.1"/>
    <property type="molecule type" value="Genomic_DNA"/>
</dbReference>
<organism evidence="2 3">
    <name type="scientific">Clostridium drakei</name>
    <dbReference type="NCBI Taxonomy" id="332101"/>
    <lineage>
        <taxon>Bacteria</taxon>
        <taxon>Bacillati</taxon>
        <taxon>Bacillota</taxon>
        <taxon>Clostridia</taxon>
        <taxon>Eubacteriales</taxon>
        <taxon>Clostridiaceae</taxon>
        <taxon>Clostridium</taxon>
    </lineage>
</organism>
<feature type="transmembrane region" description="Helical" evidence="1">
    <location>
        <begin position="37"/>
        <end position="54"/>
    </location>
</feature>
<feature type="transmembrane region" description="Helical" evidence="1">
    <location>
        <begin position="60"/>
        <end position="77"/>
    </location>
</feature>
<feature type="transmembrane region" description="Helical" evidence="1">
    <location>
        <begin position="89"/>
        <end position="109"/>
    </location>
</feature>
<dbReference type="KEGG" id="cdrk:B9W14_04820"/>
<accession>A0A2U8DMA5</accession>
<evidence type="ECO:0000313" key="2">
    <source>
        <dbReference type="EMBL" id="AWI03839.1"/>
    </source>
</evidence>
<dbReference type="Proteomes" id="UP000244910">
    <property type="component" value="Chromosome"/>
</dbReference>
<dbReference type="OrthoDB" id="1787445at2"/>